<feature type="domain" description="VWFA" evidence="1">
    <location>
        <begin position="29"/>
        <end position="167"/>
    </location>
</feature>
<dbReference type="OMA" id="IRSAMEF"/>
<dbReference type="InterPro" id="IPR036465">
    <property type="entry name" value="vWFA_dom_sf"/>
</dbReference>
<evidence type="ECO:0000313" key="4">
    <source>
        <dbReference type="Proteomes" id="UP000015101"/>
    </source>
</evidence>
<evidence type="ECO:0000313" key="2">
    <source>
        <dbReference type="EMBL" id="ESO11485.1"/>
    </source>
</evidence>
<dbReference type="InParanoid" id="T1EY63"/>
<evidence type="ECO:0000313" key="3">
    <source>
        <dbReference type="EnsemblMetazoa" id="HelroP166479"/>
    </source>
</evidence>
<reference evidence="4" key="1">
    <citation type="submission" date="2012-12" db="EMBL/GenBank/DDBJ databases">
        <authorList>
            <person name="Hellsten U."/>
            <person name="Grimwood J."/>
            <person name="Chapman J.A."/>
            <person name="Shapiro H."/>
            <person name="Aerts A."/>
            <person name="Otillar R.P."/>
            <person name="Terry A.Y."/>
            <person name="Boore J.L."/>
            <person name="Simakov O."/>
            <person name="Marletaz F."/>
            <person name="Cho S.-J."/>
            <person name="Edsinger-Gonzales E."/>
            <person name="Havlak P."/>
            <person name="Kuo D.-H."/>
            <person name="Larsson T."/>
            <person name="Lv J."/>
            <person name="Arendt D."/>
            <person name="Savage R."/>
            <person name="Osoegawa K."/>
            <person name="de Jong P."/>
            <person name="Lindberg D.R."/>
            <person name="Seaver E.C."/>
            <person name="Weisblat D.A."/>
            <person name="Putnam N.H."/>
            <person name="Grigoriev I.V."/>
            <person name="Rokhsar D.S."/>
        </authorList>
    </citation>
    <scope>NUCLEOTIDE SEQUENCE</scope>
</reference>
<dbReference type="EMBL" id="AMQM01002411">
    <property type="status" value="NOT_ANNOTATED_CDS"/>
    <property type="molecule type" value="Genomic_DNA"/>
</dbReference>
<dbReference type="PROSITE" id="PS50234">
    <property type="entry name" value="VWFA"/>
    <property type="match status" value="1"/>
</dbReference>
<accession>T1EY63</accession>
<dbReference type="PANTHER" id="PTHR22588">
    <property type="entry name" value="VWFA DOMAIN-CONTAINING PROTEIN"/>
    <property type="match status" value="1"/>
</dbReference>
<dbReference type="InterPro" id="IPR002035">
    <property type="entry name" value="VWF_A"/>
</dbReference>
<dbReference type="OrthoDB" id="199024at2759"/>
<keyword evidence="4" id="KW-1185">Reference proteome</keyword>
<dbReference type="EnsemblMetazoa" id="HelroT166479">
    <property type="protein sequence ID" value="HelroP166479"/>
    <property type="gene ID" value="HelroG166479"/>
</dbReference>
<dbReference type="KEGG" id="hro:HELRODRAFT_166479"/>
<reference evidence="3" key="3">
    <citation type="submission" date="2015-06" db="UniProtKB">
        <authorList>
            <consortium name="EnsemblMetazoa"/>
        </authorList>
    </citation>
    <scope>IDENTIFICATION</scope>
</reference>
<protein>
    <recommendedName>
        <fullName evidence="1">VWFA domain-containing protein</fullName>
    </recommendedName>
</protein>
<dbReference type="Proteomes" id="UP000015101">
    <property type="component" value="Unassembled WGS sequence"/>
</dbReference>
<dbReference type="AlphaFoldDB" id="T1EY63"/>
<reference evidence="2 4" key="2">
    <citation type="journal article" date="2013" name="Nature">
        <title>Insights into bilaterian evolution from three spiralian genomes.</title>
        <authorList>
            <person name="Simakov O."/>
            <person name="Marletaz F."/>
            <person name="Cho S.J."/>
            <person name="Edsinger-Gonzales E."/>
            <person name="Havlak P."/>
            <person name="Hellsten U."/>
            <person name="Kuo D.H."/>
            <person name="Larsson T."/>
            <person name="Lv J."/>
            <person name="Arendt D."/>
            <person name="Savage R."/>
            <person name="Osoegawa K."/>
            <person name="de Jong P."/>
            <person name="Grimwood J."/>
            <person name="Chapman J.A."/>
            <person name="Shapiro H."/>
            <person name="Aerts A."/>
            <person name="Otillar R.P."/>
            <person name="Terry A.Y."/>
            <person name="Boore J.L."/>
            <person name="Grigoriev I.V."/>
            <person name="Lindberg D.R."/>
            <person name="Seaver E.C."/>
            <person name="Weisblat D.A."/>
            <person name="Putnam N.H."/>
            <person name="Rokhsar D.S."/>
        </authorList>
    </citation>
    <scope>NUCLEOTIDE SEQUENCE</scope>
</reference>
<sequence>MVAPIAPRSSSSSAPKPCLKRRVCTVQIDLVFIFDISGSVIDEYRKSVSFARHITSGLDIDSDLVRVASVAFSVNVLSYFLLSRFRGDKEASLKAFDFTNAGGQTNIRSAMEFTASTLFVQSNGDRPGVPNVVILITDGYANVNELEPGQGADLLKRHKSIQQFNTK</sequence>
<dbReference type="CDD" id="cd01450">
    <property type="entry name" value="vWFA_subfamily_ECM"/>
    <property type="match status" value="1"/>
</dbReference>
<dbReference type="SMART" id="SM00327">
    <property type="entry name" value="VWA"/>
    <property type="match status" value="1"/>
</dbReference>
<evidence type="ECO:0000259" key="1">
    <source>
        <dbReference type="PROSITE" id="PS50234"/>
    </source>
</evidence>
<dbReference type="CTD" id="20201513"/>
<name>T1EY63_HELRO</name>
<dbReference type="Pfam" id="PF00092">
    <property type="entry name" value="VWA"/>
    <property type="match status" value="1"/>
</dbReference>
<proteinExistence type="predicted"/>
<dbReference type="eggNOG" id="KOG1217">
    <property type="taxonomic scope" value="Eukaryota"/>
</dbReference>
<dbReference type="Gene3D" id="3.40.50.410">
    <property type="entry name" value="von Willebrand factor, type A domain"/>
    <property type="match status" value="1"/>
</dbReference>
<organism evidence="3 4">
    <name type="scientific">Helobdella robusta</name>
    <name type="common">Californian leech</name>
    <dbReference type="NCBI Taxonomy" id="6412"/>
    <lineage>
        <taxon>Eukaryota</taxon>
        <taxon>Metazoa</taxon>
        <taxon>Spiralia</taxon>
        <taxon>Lophotrochozoa</taxon>
        <taxon>Annelida</taxon>
        <taxon>Clitellata</taxon>
        <taxon>Hirudinea</taxon>
        <taxon>Rhynchobdellida</taxon>
        <taxon>Glossiphoniidae</taxon>
        <taxon>Helobdella</taxon>
    </lineage>
</organism>
<gene>
    <name evidence="3" type="primary">20201513</name>
    <name evidence="2" type="ORF">HELRODRAFT_166479</name>
</gene>
<dbReference type="InterPro" id="IPR052229">
    <property type="entry name" value="Collagen-VI/PIF"/>
</dbReference>
<dbReference type="PANTHER" id="PTHR22588:SF3">
    <property type="entry name" value="VWFA DOMAIN-CONTAINING PROTEIN"/>
    <property type="match status" value="1"/>
</dbReference>
<dbReference type="HOGENOM" id="CLU_1596296_0_0_1"/>
<dbReference type="GeneID" id="20201513"/>
<dbReference type="EMBL" id="KB095812">
    <property type="protein sequence ID" value="ESO11485.1"/>
    <property type="molecule type" value="Genomic_DNA"/>
</dbReference>
<dbReference type="RefSeq" id="XP_009009973.1">
    <property type="nucleotide sequence ID" value="XM_009011725.1"/>
</dbReference>
<dbReference type="SUPFAM" id="SSF53300">
    <property type="entry name" value="vWA-like"/>
    <property type="match status" value="1"/>
</dbReference>